<feature type="non-terminal residue" evidence="1">
    <location>
        <position position="33"/>
    </location>
</feature>
<dbReference type="AlphaFoldDB" id="A0A392U828"/>
<name>A0A392U828_9FABA</name>
<accession>A0A392U828</accession>
<organism evidence="1 2">
    <name type="scientific">Trifolium medium</name>
    <dbReference type="NCBI Taxonomy" id="97028"/>
    <lineage>
        <taxon>Eukaryota</taxon>
        <taxon>Viridiplantae</taxon>
        <taxon>Streptophyta</taxon>
        <taxon>Embryophyta</taxon>
        <taxon>Tracheophyta</taxon>
        <taxon>Spermatophyta</taxon>
        <taxon>Magnoliopsida</taxon>
        <taxon>eudicotyledons</taxon>
        <taxon>Gunneridae</taxon>
        <taxon>Pentapetalae</taxon>
        <taxon>rosids</taxon>
        <taxon>fabids</taxon>
        <taxon>Fabales</taxon>
        <taxon>Fabaceae</taxon>
        <taxon>Papilionoideae</taxon>
        <taxon>50 kb inversion clade</taxon>
        <taxon>NPAAA clade</taxon>
        <taxon>Hologalegina</taxon>
        <taxon>IRL clade</taxon>
        <taxon>Trifolieae</taxon>
        <taxon>Trifolium</taxon>
    </lineage>
</organism>
<evidence type="ECO:0000313" key="1">
    <source>
        <dbReference type="EMBL" id="MCI69228.1"/>
    </source>
</evidence>
<dbReference type="Proteomes" id="UP000265520">
    <property type="component" value="Unassembled WGS sequence"/>
</dbReference>
<protein>
    <submittedName>
        <fullName evidence="1">Uncharacterized protein</fullName>
    </submittedName>
</protein>
<comment type="caution">
    <text evidence="1">The sequence shown here is derived from an EMBL/GenBank/DDBJ whole genome shotgun (WGS) entry which is preliminary data.</text>
</comment>
<dbReference type="EMBL" id="LXQA010751655">
    <property type="protein sequence ID" value="MCI69228.1"/>
    <property type="molecule type" value="Genomic_DNA"/>
</dbReference>
<evidence type="ECO:0000313" key="2">
    <source>
        <dbReference type="Proteomes" id="UP000265520"/>
    </source>
</evidence>
<sequence>MAKHFTTFELLYVPREQNSRADLLAKLASTKKI</sequence>
<reference evidence="1 2" key="1">
    <citation type="journal article" date="2018" name="Front. Plant Sci.">
        <title>Red Clover (Trifolium pratense) and Zigzag Clover (T. medium) - A Picture of Genomic Similarities and Differences.</title>
        <authorList>
            <person name="Dluhosova J."/>
            <person name="Istvanek J."/>
            <person name="Nedelnik J."/>
            <person name="Repkova J."/>
        </authorList>
    </citation>
    <scope>NUCLEOTIDE SEQUENCE [LARGE SCALE GENOMIC DNA]</scope>
    <source>
        <strain evidence="2">cv. 10/8</strain>
        <tissue evidence="1">Leaf</tissue>
    </source>
</reference>
<proteinExistence type="predicted"/>
<keyword evidence="2" id="KW-1185">Reference proteome</keyword>